<evidence type="ECO:0000256" key="1">
    <source>
        <dbReference type="SAM" id="SignalP"/>
    </source>
</evidence>
<protein>
    <recommendedName>
        <fullName evidence="2">Peptide N-acetyl-beta-D-glucosaminyl asparaginase amidase A N-terminal domain-containing protein</fullName>
    </recommendedName>
</protein>
<dbReference type="InterPro" id="IPR021102">
    <property type="entry name" value="PNGase_A"/>
</dbReference>
<dbReference type="Pfam" id="PF25156">
    <property type="entry name" value="PNGase_A_C"/>
    <property type="match status" value="1"/>
</dbReference>
<feature type="signal peptide" evidence="1">
    <location>
        <begin position="1"/>
        <end position="26"/>
    </location>
</feature>
<name>A0AAD4SMP4_9MAGN</name>
<evidence type="ECO:0000259" key="2">
    <source>
        <dbReference type="Pfam" id="PF12222"/>
    </source>
</evidence>
<keyword evidence="4" id="KW-1185">Reference proteome</keyword>
<proteinExistence type="predicted"/>
<evidence type="ECO:0000313" key="3">
    <source>
        <dbReference type="EMBL" id="KAI3912327.1"/>
    </source>
</evidence>
<feature type="domain" description="Peptide N-acetyl-beta-D-glucosaminyl asparaginase amidase A N-terminal" evidence="2">
    <location>
        <begin position="57"/>
        <end position="387"/>
    </location>
</feature>
<reference evidence="3" key="1">
    <citation type="submission" date="2022-04" db="EMBL/GenBank/DDBJ databases">
        <title>A functionally conserved STORR gene fusion in Papaver species that diverged 16.8 million years ago.</title>
        <authorList>
            <person name="Catania T."/>
        </authorList>
    </citation>
    <scope>NUCLEOTIDE SEQUENCE</scope>
    <source>
        <strain evidence="3">S-188037</strain>
    </source>
</reference>
<sequence length="603" mass="67266">MDSSSSSSAALFILFLLTHYITSSIADLHKTNNLFSSSQLENDDNPQITTYFQVTKPIKPPPNAKKPCASLLVLQHDFGYTYGKSPVLANYKPPSNCPSSKKGFAKIVLEWKSTAKGRQFDRIFGIWLSGVEIFRSCTAEPRASGIIWTVQKDITRYNSLLVKRQTLAVYLGNLVDSTYTGIYHVNLTFHFYPLDHKLPPQSNVEIPADLIIPISRNLPLNDGLWFLVQNSTDIQSKRFTVPKNSYRAVLEVYVSFHSDDEFWYGNPPNEYLKAYNLTNTPGNGPFREVVVRLNGEDVGAVWPFTVVFTGGINPLLWRPITAIGSFDLPSYDIEITPFLGKILDGKQHELGFGVTNALNEWFIDANLHVWLDHESGTTTGELIRNENPPSKISLVSKKKGLYITSAIRSISSSGWVKSSQGNITTNSFQEFSFTNAMTLRGSSQIVNQTTDASSRVYSITPSSSSYIYTNERYQNFPIYFHTEEVPLGHGNYTSLSYVSLGFNEKRLTGSISSPLVSSVLNNSQQGQGAMNVSGNLVTSGLGSTQQVYHLDGSDECYFWNVSSSNYTILYNITGDPCQQKGRYNSGFRNEKIIRFTLGEHLPG</sequence>
<accession>A0AAD4SMP4</accession>
<dbReference type="PANTHER" id="PTHR31104">
    <property type="entry name" value="PEPTIDE-N4-(N-ACETYL-BETA-GLUCOSAMINYL)ASPARAGINE AMIDASE A PROTEIN"/>
    <property type="match status" value="1"/>
</dbReference>
<evidence type="ECO:0000313" key="4">
    <source>
        <dbReference type="Proteomes" id="UP001202328"/>
    </source>
</evidence>
<feature type="chain" id="PRO_5042036670" description="Peptide N-acetyl-beta-D-glucosaminyl asparaginase amidase A N-terminal domain-containing protein" evidence="1">
    <location>
        <begin position="27"/>
        <end position="603"/>
    </location>
</feature>
<organism evidence="3 4">
    <name type="scientific">Papaver atlanticum</name>
    <dbReference type="NCBI Taxonomy" id="357466"/>
    <lineage>
        <taxon>Eukaryota</taxon>
        <taxon>Viridiplantae</taxon>
        <taxon>Streptophyta</taxon>
        <taxon>Embryophyta</taxon>
        <taxon>Tracheophyta</taxon>
        <taxon>Spermatophyta</taxon>
        <taxon>Magnoliopsida</taxon>
        <taxon>Ranunculales</taxon>
        <taxon>Papaveraceae</taxon>
        <taxon>Papaveroideae</taxon>
        <taxon>Papaver</taxon>
    </lineage>
</organism>
<gene>
    <name evidence="3" type="ORF">MKW98_023196</name>
</gene>
<dbReference type="AlphaFoldDB" id="A0AAD4SMP4"/>
<comment type="caution">
    <text evidence="3">The sequence shown here is derived from an EMBL/GenBank/DDBJ whole genome shotgun (WGS) entry which is preliminary data.</text>
</comment>
<dbReference type="EMBL" id="JAJJMB010009803">
    <property type="protein sequence ID" value="KAI3912327.1"/>
    <property type="molecule type" value="Genomic_DNA"/>
</dbReference>
<keyword evidence="1" id="KW-0732">Signal</keyword>
<dbReference type="Pfam" id="PF12222">
    <property type="entry name" value="PNGaseA"/>
    <property type="match status" value="1"/>
</dbReference>
<dbReference type="InterPro" id="IPR056948">
    <property type="entry name" value="PNGaseA_N"/>
</dbReference>
<dbReference type="Proteomes" id="UP001202328">
    <property type="component" value="Unassembled WGS sequence"/>
</dbReference>